<accession>C5BWG2</accession>
<gene>
    <name evidence="2" type="ordered locus">Bcav_0356</name>
</gene>
<dbReference type="RefSeq" id="WP_012725400.1">
    <property type="nucleotide sequence ID" value="NC_012669.1"/>
</dbReference>
<feature type="compositionally biased region" description="Basic residues" evidence="1">
    <location>
        <begin position="673"/>
        <end position="683"/>
    </location>
</feature>
<keyword evidence="3" id="KW-1185">Reference proteome</keyword>
<dbReference type="KEGG" id="bcv:Bcav_0356"/>
<dbReference type="eggNOG" id="ENOG502Z964">
    <property type="taxonomic scope" value="Bacteria"/>
</dbReference>
<protein>
    <submittedName>
        <fullName evidence="2">Uncharacterized protein</fullName>
    </submittedName>
</protein>
<organism evidence="2 3">
    <name type="scientific">Beutenbergia cavernae (strain ATCC BAA-8 / DSM 12333 / CCUG 43141 / JCM 11478 / NBRC 16432 / NCIMB 13614 / HKI 0122)</name>
    <dbReference type="NCBI Taxonomy" id="471853"/>
    <lineage>
        <taxon>Bacteria</taxon>
        <taxon>Bacillati</taxon>
        <taxon>Actinomycetota</taxon>
        <taxon>Actinomycetes</taxon>
        <taxon>Micrococcales</taxon>
        <taxon>Beutenbergiaceae</taxon>
        <taxon>Beutenbergia</taxon>
    </lineage>
</organism>
<dbReference type="HOGENOM" id="CLU_005209_0_0_11"/>
<feature type="region of interest" description="Disordered" evidence="1">
    <location>
        <begin position="658"/>
        <end position="694"/>
    </location>
</feature>
<evidence type="ECO:0000313" key="3">
    <source>
        <dbReference type="Proteomes" id="UP000007962"/>
    </source>
</evidence>
<dbReference type="Proteomes" id="UP000007962">
    <property type="component" value="Chromosome"/>
</dbReference>
<evidence type="ECO:0000256" key="1">
    <source>
        <dbReference type="SAM" id="MobiDB-lite"/>
    </source>
</evidence>
<sequence length="1624" mass="172351">MTTTRILTTALPVTLAAGAPAHLSVFVTHRLTPQAVGSTLADFPAAADWVTTLAGLRVEILASHLADPLPATIVSDPDAAAWRAVFPPGLRVDGFPEPQVSAAEWNSYPAHRLADHAVDLQLTSALAAPTARPGVMDSPPAAAVIDQLVQVHPAVRNLLALAEQKSVRSRRLLERRLLEARASLGTLGSREGYPSETDERTPSAIEVLLDERGAVDEKKLNAYLDGLLDDDLSSQPVLQLMADAHATRRYYDRPEEQTPYQREPTPGATTPRPEEPDPDFHARAAGLGSTPALLRRLGLVLDVTLSDADRAALEGASWIAARLVPADDDGEAPDVVSLAPPRLRVIVGGDVVAAISSDAWVAGAVPLGEEEYVVLDLDPDASGLKLDQHLRNLPRSLASEVNGDEASAAPATLRATGFGIARTDRVAATRERVQAAEQLTSPDDGPGVSGPELIYDDVVRGLRLEVWDDASEDWHSVHERLVDVTATGDDDVPVDVLTGTADTGFLQLSGLNRVPGNDANPYYLHEVVAGWDGWSLAAPRPGKVIVHGPGGEEQVVDDPRDAHGDAAVSGVHIRSTVAPGTLPRLRYGTSYAFRLVGVDLAGNSVVRTPRPRRPDLAATRTHLDGLRASYARRDGGGLVSVIRDDVLASLPRDADDDAAWLGGVTPGDDGGARRSRTGRRGRRGATGGASSARPYTLPRAVRTGEPRIDAFVAQRVADAVRGADPASRAAGGAGGAAGLPPGVAPTVAGLHRSVAAASRRIAEHAEVWRTRPQLGIDPEALAGLGDVLRRPGLPIPGRPLPRPRPVVTTPRPYLRWEPVGAPALVARAPLTTGEQLSRLVVRTGLPPSSPDAAATSERHVVPPKTHQLEAETSSAFDAAIGSTDPAVQRAAYGWALVERGTLTDRFVPDPANPGAELEQPDIALHARPDADPDTAVTLADLEGAGRGTPLGEGQYVVHDVDELRLPYLPDVFAAGVALVFYDAGDPHLLPDARVLQAVVIPFPGTWPTVEPLRLVLAGGGELGARLEGRAIHVSLPPGEQVRVAVSSSLRTDDLEKLGLWRSHPVSGIDRSSAEPAVLAAADLLRQAAVSGWTWWLTPSVDVRLVHAIPTPARPPELRVLRCGARTPGITVAPLVGLVDVHGASTDRLLVKARWTEQVDDVAIAAPAEVARDDVVVNSPVGGAERLGVLSTVDWAPDPADDELGPLAAAGVQLHRAIHTFTDTHHRRVTYTPTGTTRYREFFAAADVPADDDPALAGESVELVIPSTARPAAAHLAGAVPLLRWETTTEPDQPFALRRVRRSGVRIWLRRPWFSSGDGELLGVLLGTEKNPSGVVSAWGRDPVLAGAQVPGMSRPPLLTGEQLLLAAYGSSPGGPDVARPLTVAPAVPLPGEDAGPAVTVCGYVPVFHPGRGQWYVDVALDATSTLWPFVRLAVARYQPHSIARCELSAVDLVEWIQPLPTRTATVSRPDADRVRLTLTGVIALLRGLERGDDDEREEPEESVSAIDALVRRTRTVRLTLQARATGGTDLQWVDVASRRLPLVGIGDETNFLATWSGELALPAPDERPDGVPFDVALRTPGASEHWRVLVEEHELLDADAPDSPNVRGATTRVTRLVYADTIAL</sequence>
<dbReference type="EMBL" id="CP001618">
    <property type="protein sequence ID" value="ACQ78620.1"/>
    <property type="molecule type" value="Genomic_DNA"/>
</dbReference>
<name>C5BWG2_BEUC1</name>
<proteinExistence type="predicted"/>
<dbReference type="OrthoDB" id="9148571at2"/>
<feature type="region of interest" description="Disordered" evidence="1">
    <location>
        <begin position="250"/>
        <end position="278"/>
    </location>
</feature>
<reference evidence="2 3" key="1">
    <citation type="journal article" date="2009" name="Stand. Genomic Sci.">
        <title>Complete genome sequence of Beutenbergia cavernae type strain (HKI 0122).</title>
        <authorList>
            <person name="Land M."/>
            <person name="Pukall R."/>
            <person name="Abt B."/>
            <person name="Goker M."/>
            <person name="Rohde M."/>
            <person name="Glavina Del Rio T."/>
            <person name="Tice H."/>
            <person name="Copeland A."/>
            <person name="Cheng J.F."/>
            <person name="Lucas S."/>
            <person name="Chen F."/>
            <person name="Nolan M."/>
            <person name="Bruce D."/>
            <person name="Goodwin L."/>
            <person name="Pitluck S."/>
            <person name="Ivanova N."/>
            <person name="Mavromatis K."/>
            <person name="Ovchinnikova G."/>
            <person name="Pati A."/>
            <person name="Chen A."/>
            <person name="Palaniappan K."/>
            <person name="Hauser L."/>
            <person name="Chang Y.J."/>
            <person name="Jefferies C.C."/>
            <person name="Saunders E."/>
            <person name="Brettin T."/>
            <person name="Detter J.C."/>
            <person name="Han C."/>
            <person name="Chain P."/>
            <person name="Bristow J."/>
            <person name="Eisen J.A."/>
            <person name="Markowitz V."/>
            <person name="Hugenholtz P."/>
            <person name="Kyrpides N.C."/>
            <person name="Klenk H.P."/>
            <person name="Lapidus A."/>
        </authorList>
    </citation>
    <scope>NUCLEOTIDE SEQUENCE [LARGE SCALE GENOMIC DNA]</scope>
    <source>
        <strain evidence="3">ATCC BAA-8 / DSM 12333 / NBRC 16432</strain>
    </source>
</reference>
<dbReference type="STRING" id="471853.Bcav_0356"/>
<evidence type="ECO:0000313" key="2">
    <source>
        <dbReference type="EMBL" id="ACQ78620.1"/>
    </source>
</evidence>